<dbReference type="Gene3D" id="1.10.443.10">
    <property type="entry name" value="Intergrase catalytic core"/>
    <property type="match status" value="1"/>
</dbReference>
<keyword evidence="4" id="KW-0233">DNA recombination</keyword>
<dbReference type="Gene3D" id="1.10.150.130">
    <property type="match status" value="1"/>
</dbReference>
<accession>A0ABX1CTZ4</accession>
<dbReference type="InterPro" id="IPR011010">
    <property type="entry name" value="DNA_brk_join_enz"/>
</dbReference>
<evidence type="ECO:0000256" key="3">
    <source>
        <dbReference type="ARBA" id="ARBA00023125"/>
    </source>
</evidence>
<proteinExistence type="inferred from homology"/>
<evidence type="ECO:0000256" key="2">
    <source>
        <dbReference type="ARBA" id="ARBA00022908"/>
    </source>
</evidence>
<dbReference type="PROSITE" id="PS51898">
    <property type="entry name" value="TYR_RECOMBINASE"/>
    <property type="match status" value="1"/>
</dbReference>
<protein>
    <submittedName>
        <fullName evidence="6">Site-specific integrase</fullName>
    </submittedName>
</protein>
<name>A0ABX1CTZ4_9SPHN</name>
<gene>
    <name evidence="6" type="ORF">HBH26_16975</name>
</gene>
<dbReference type="InterPro" id="IPR050090">
    <property type="entry name" value="Tyrosine_recombinase_XerCD"/>
</dbReference>
<keyword evidence="3" id="KW-0238">DNA-binding</keyword>
<dbReference type="InterPro" id="IPR013762">
    <property type="entry name" value="Integrase-like_cat_sf"/>
</dbReference>
<dbReference type="CDD" id="cd00397">
    <property type="entry name" value="DNA_BRE_C"/>
    <property type="match status" value="1"/>
</dbReference>
<dbReference type="PANTHER" id="PTHR30349:SF64">
    <property type="entry name" value="PROPHAGE INTEGRASE INTD-RELATED"/>
    <property type="match status" value="1"/>
</dbReference>
<dbReference type="EMBL" id="JAAVJH010000015">
    <property type="protein sequence ID" value="NJR80276.1"/>
    <property type="molecule type" value="Genomic_DNA"/>
</dbReference>
<evidence type="ECO:0000313" key="6">
    <source>
        <dbReference type="EMBL" id="NJR80276.1"/>
    </source>
</evidence>
<organism evidence="6 7">
    <name type="scientific">Sphingomonas corticis</name>
    <dbReference type="NCBI Taxonomy" id="2722791"/>
    <lineage>
        <taxon>Bacteria</taxon>
        <taxon>Pseudomonadati</taxon>
        <taxon>Pseudomonadota</taxon>
        <taxon>Alphaproteobacteria</taxon>
        <taxon>Sphingomonadales</taxon>
        <taxon>Sphingomonadaceae</taxon>
        <taxon>Sphingomonas</taxon>
    </lineage>
</organism>
<evidence type="ECO:0000256" key="1">
    <source>
        <dbReference type="ARBA" id="ARBA00008857"/>
    </source>
</evidence>
<sequence length="467" mass="53141">MELVIEHFDLDESVPEPNVDRVAAAGRRPALPTGFPFLFDVESAEVIEPVLLYARAKFTSANCWSEGRWTKRNSAEAAISDLKDWWYKLDAREIPWDVADDDLVAEWLIDQRTLISGRTNNFLASSTVKRRAASVSEFYRWALDEGLVERAPTALASTRLAKLKFAASRRRTKPPEWQRFEADPHPIAGKYLPAFERGMGKLPSDMGEKWTPDPEVKDSVWRKEPDGKLMTSRDRLAMELALSCGMRIDEILNLDSATFKDFTCTPEEGFKLFELRITHTKGLVPREVFIPYWLMSEIAEYIAKERSVALAEARRIWAKGRHATSLPWQLLVNPPGSGRHVGKRANAEPIEQRFAETCLGIEELRRSKTIAKGTPDAAVAIGPRHTFHDFRHTFAVMTYHALEDIGIPRPWIRIQKLLGHASVSTTVGTYLKVLDAFGAETLDRLGQAYRAMRDRWVAEDRREETIH</sequence>
<keyword evidence="2" id="KW-0229">DNA integration</keyword>
<dbReference type="RefSeq" id="WP_168135834.1">
    <property type="nucleotide sequence ID" value="NZ_JAAVJH010000015.1"/>
</dbReference>
<feature type="domain" description="Tyr recombinase" evidence="5">
    <location>
        <begin position="205"/>
        <end position="443"/>
    </location>
</feature>
<dbReference type="PANTHER" id="PTHR30349">
    <property type="entry name" value="PHAGE INTEGRASE-RELATED"/>
    <property type="match status" value="1"/>
</dbReference>
<comment type="caution">
    <text evidence="6">The sequence shown here is derived from an EMBL/GenBank/DDBJ whole genome shotgun (WGS) entry which is preliminary data.</text>
</comment>
<dbReference type="SUPFAM" id="SSF56349">
    <property type="entry name" value="DNA breaking-rejoining enzymes"/>
    <property type="match status" value="1"/>
</dbReference>
<dbReference type="Proteomes" id="UP000732399">
    <property type="component" value="Unassembled WGS sequence"/>
</dbReference>
<evidence type="ECO:0000256" key="4">
    <source>
        <dbReference type="ARBA" id="ARBA00023172"/>
    </source>
</evidence>
<evidence type="ECO:0000259" key="5">
    <source>
        <dbReference type="PROSITE" id="PS51898"/>
    </source>
</evidence>
<dbReference type="InterPro" id="IPR010998">
    <property type="entry name" value="Integrase_recombinase_N"/>
</dbReference>
<evidence type="ECO:0000313" key="7">
    <source>
        <dbReference type="Proteomes" id="UP000732399"/>
    </source>
</evidence>
<comment type="similarity">
    <text evidence="1">Belongs to the 'phage' integrase family.</text>
</comment>
<keyword evidence="7" id="KW-1185">Reference proteome</keyword>
<reference evidence="6 7" key="1">
    <citation type="submission" date="2020-03" db="EMBL/GenBank/DDBJ databases">
        <authorList>
            <person name="Wang L."/>
            <person name="He N."/>
            <person name="Li Y."/>
            <person name="Fang Y."/>
            <person name="Zhang F."/>
        </authorList>
    </citation>
    <scope>NUCLEOTIDE SEQUENCE [LARGE SCALE GENOMIC DNA]</scope>
    <source>
        <strain evidence="6 7">36D10-4-7</strain>
    </source>
</reference>
<dbReference type="InterPro" id="IPR002104">
    <property type="entry name" value="Integrase_catalytic"/>
</dbReference>